<dbReference type="Gene3D" id="3.30.460.80">
    <property type="entry name" value="NADH:ubiquinone oxidoreductase, 30kDa subunit"/>
    <property type="match status" value="1"/>
</dbReference>
<dbReference type="RefSeq" id="WP_168718657.1">
    <property type="nucleotide sequence ID" value="NZ_CP042909.1"/>
</dbReference>
<keyword evidence="3 4" id="KW-0520">NAD</keyword>
<dbReference type="EC" id="7.1.1.-" evidence="3"/>
<evidence type="ECO:0000256" key="1">
    <source>
        <dbReference type="ARBA" id="ARBA00007569"/>
    </source>
</evidence>
<keyword evidence="3 5" id="KW-0874">Quinone</keyword>
<comment type="similarity">
    <text evidence="1 3 4">Belongs to the complex I 30 kDa subunit family.</text>
</comment>
<accession>A0A6H1WQ16</accession>
<reference evidence="7 8" key="1">
    <citation type="submission" date="2019-08" db="EMBL/GenBank/DDBJ databases">
        <title>Complete genome sequence of Thermosulfurimonas marina SU872T, an anaerobic thermophilic chemolithoautotrophic bacterium isolated from a shallow marine hydrothermal vent.</title>
        <authorList>
            <person name="Allioux M."/>
            <person name="Jebbar M."/>
            <person name="Slobodkina G."/>
            <person name="Slobodkin A."/>
            <person name="Moalic Y."/>
            <person name="Frolova A."/>
            <person name="Shao Z."/>
            <person name="Alain K."/>
        </authorList>
    </citation>
    <scope>NUCLEOTIDE SEQUENCE [LARGE SCALE GENOMIC DNA]</scope>
    <source>
        <strain evidence="7 8">SU872</strain>
    </source>
</reference>
<dbReference type="InterPro" id="IPR020396">
    <property type="entry name" value="NADH_UbQ_OxRdtase_CS"/>
</dbReference>
<dbReference type="PANTHER" id="PTHR10884">
    <property type="entry name" value="NADH DEHYDROGENASE UBIQUINONE IRON-SULFUR PROTEIN 3"/>
    <property type="match status" value="1"/>
</dbReference>
<dbReference type="InterPro" id="IPR037232">
    <property type="entry name" value="NADH_quin_OxRdtase_su_C/D-like"/>
</dbReference>
<comment type="subunit">
    <text evidence="3">NDH-1 is composed of 14 different subunits. Subunits NuoB, C, D, E, F, and G constitute the peripheral sector of the complex.</text>
</comment>
<dbReference type="InterPro" id="IPR001268">
    <property type="entry name" value="NADH_UbQ_OxRdtase_30kDa_su"/>
</dbReference>
<protein>
    <recommendedName>
        <fullName evidence="3">NADH-quinone oxidoreductase subunit C</fullName>
        <ecNumber evidence="3">7.1.1.-</ecNumber>
    </recommendedName>
    <alternativeName>
        <fullName evidence="3">NADH dehydrogenase I subunit C</fullName>
    </alternativeName>
    <alternativeName>
        <fullName evidence="3">NDH-1 subunit C</fullName>
    </alternativeName>
</protein>
<dbReference type="NCBIfam" id="TIGR01961">
    <property type="entry name" value="NuoC_fam"/>
    <property type="match status" value="1"/>
</dbReference>
<keyword evidence="3" id="KW-1003">Cell membrane</keyword>
<name>A0A6H1WQ16_9BACT</name>
<evidence type="ECO:0000256" key="4">
    <source>
        <dbReference type="RuleBase" id="RU003456"/>
    </source>
</evidence>
<dbReference type="KEGG" id="tmai:FVE67_00145"/>
<sequence>MSEVVEKLKERFGAAVLAEEVSCGQQVVFVSREALRDVVRFLHDEMDFKHLADLCGVDYQGYKPKRPVSERFEVVYNLYSLSRKELLRLRVPVPEEDPRVPSVTSVFRVANWFERECYDMFGIRFEGHPDLRRLLMPEDWEGHPLRKDYPLELEKEWPEYERLREKARELSRYEWGGRGVRGGEHGA</sequence>
<evidence type="ECO:0000256" key="3">
    <source>
        <dbReference type="HAMAP-Rule" id="MF_01357"/>
    </source>
</evidence>
<keyword evidence="8" id="KW-1185">Reference proteome</keyword>
<keyword evidence="3" id="KW-0472">Membrane</keyword>
<evidence type="ECO:0000313" key="7">
    <source>
        <dbReference type="EMBL" id="QJA05292.1"/>
    </source>
</evidence>
<dbReference type="GO" id="GO:0048038">
    <property type="term" value="F:quinone binding"/>
    <property type="evidence" value="ECO:0007669"/>
    <property type="project" value="UniProtKB-KW"/>
</dbReference>
<keyword evidence="3 4" id="KW-1278">Translocase</keyword>
<gene>
    <name evidence="3" type="primary">nuoC</name>
    <name evidence="7" type="ORF">FVE67_00145</name>
</gene>
<dbReference type="SUPFAM" id="SSF143243">
    <property type="entry name" value="Nqo5-like"/>
    <property type="match status" value="1"/>
</dbReference>
<evidence type="ECO:0000256" key="2">
    <source>
        <dbReference type="ARBA" id="ARBA00022448"/>
    </source>
</evidence>
<feature type="domain" description="NADH:ubiquinone oxidoreductase 30kDa subunit" evidence="6">
    <location>
        <begin position="29"/>
        <end position="152"/>
    </location>
</feature>
<organism evidence="7 8">
    <name type="scientific">Thermosulfurimonas marina</name>
    <dbReference type="NCBI Taxonomy" id="2047767"/>
    <lineage>
        <taxon>Bacteria</taxon>
        <taxon>Pseudomonadati</taxon>
        <taxon>Thermodesulfobacteriota</taxon>
        <taxon>Thermodesulfobacteria</taxon>
        <taxon>Thermodesulfobacteriales</taxon>
        <taxon>Thermodesulfobacteriaceae</taxon>
        <taxon>Thermosulfurimonas</taxon>
    </lineage>
</organism>
<keyword evidence="2 3" id="KW-0813">Transport</keyword>
<dbReference type="HAMAP" id="MF_01357">
    <property type="entry name" value="NDH1_NuoC"/>
    <property type="match status" value="1"/>
</dbReference>
<comment type="function">
    <text evidence="3">NDH-1 shuttles electrons from NADH, via FMN and iron-sulfur (Fe-S) centers, to quinones in the respiratory chain. The immediate electron acceptor for the enzyme in this species is believed to be ubiquinone. Couples the redox reaction to proton translocation (for every two electrons transferred, four hydrogen ions are translocated across the cytoplasmic membrane), and thus conserves the redox energy in a proton gradient.</text>
</comment>
<evidence type="ECO:0000256" key="5">
    <source>
        <dbReference type="RuleBase" id="RU003582"/>
    </source>
</evidence>
<dbReference type="Pfam" id="PF00329">
    <property type="entry name" value="Complex1_30kDa"/>
    <property type="match status" value="1"/>
</dbReference>
<dbReference type="GO" id="GO:0008137">
    <property type="term" value="F:NADH dehydrogenase (ubiquinone) activity"/>
    <property type="evidence" value="ECO:0007669"/>
    <property type="project" value="InterPro"/>
</dbReference>
<evidence type="ECO:0000313" key="8">
    <source>
        <dbReference type="Proteomes" id="UP000501253"/>
    </source>
</evidence>
<dbReference type="PROSITE" id="PS00542">
    <property type="entry name" value="COMPLEX1_30K"/>
    <property type="match status" value="1"/>
</dbReference>
<comment type="catalytic activity">
    <reaction evidence="3 5">
        <text>a quinone + NADH + 5 H(+)(in) = a quinol + NAD(+) + 4 H(+)(out)</text>
        <dbReference type="Rhea" id="RHEA:57888"/>
        <dbReference type="ChEBI" id="CHEBI:15378"/>
        <dbReference type="ChEBI" id="CHEBI:24646"/>
        <dbReference type="ChEBI" id="CHEBI:57540"/>
        <dbReference type="ChEBI" id="CHEBI:57945"/>
        <dbReference type="ChEBI" id="CHEBI:132124"/>
    </reaction>
</comment>
<keyword evidence="3" id="KW-0830">Ubiquinone</keyword>
<dbReference type="AlphaFoldDB" id="A0A6H1WQ16"/>
<proteinExistence type="inferred from homology"/>
<dbReference type="PANTHER" id="PTHR10884:SF14">
    <property type="entry name" value="NADH DEHYDROGENASE [UBIQUINONE] IRON-SULFUR PROTEIN 3, MITOCHONDRIAL"/>
    <property type="match status" value="1"/>
</dbReference>
<comment type="subcellular location">
    <subcellularLocation>
        <location evidence="3">Cell membrane</location>
        <topology evidence="3">Peripheral membrane protein</topology>
        <orientation evidence="3">Cytoplasmic side</orientation>
    </subcellularLocation>
</comment>
<dbReference type="Proteomes" id="UP000501253">
    <property type="component" value="Chromosome"/>
</dbReference>
<evidence type="ECO:0000259" key="6">
    <source>
        <dbReference type="Pfam" id="PF00329"/>
    </source>
</evidence>
<dbReference type="EMBL" id="CP042909">
    <property type="protein sequence ID" value="QJA05292.1"/>
    <property type="molecule type" value="Genomic_DNA"/>
</dbReference>
<dbReference type="GO" id="GO:0050136">
    <property type="term" value="F:NADH dehydrogenase (quinone) (non-electrogenic) activity"/>
    <property type="evidence" value="ECO:0007669"/>
    <property type="project" value="UniProtKB-UniRule"/>
</dbReference>
<dbReference type="InterPro" id="IPR010218">
    <property type="entry name" value="NADH_DH_suC"/>
</dbReference>
<dbReference type="GO" id="GO:0005886">
    <property type="term" value="C:plasma membrane"/>
    <property type="evidence" value="ECO:0007669"/>
    <property type="project" value="UniProtKB-SubCell"/>
</dbReference>